<sequence>MGLVTAEMHGATSYPDRWALTSAPISAVPDDVINDLVAATTTLRRCAQTRRALRGASSTFPASLLRIEPVAEWMRKRGIGIDVRTPDDFIDFARSGVAAKYATVHCHSDDTTVTRAGRSGIRRLVVSAPRDVDALTRHDSMPWQVIVDATDIDRLATVAQYLAEPGHEMIGVRCNLAGHDDREIARHLRDVVGTLAAMRRRSGTIVCRILLDHYGPLSHHRPPAEVRWHAHLLEDLVEQACARHRYPRPALVVPLSRSVFD</sequence>
<evidence type="ECO:0000313" key="2">
    <source>
        <dbReference type="Proteomes" id="UP000078396"/>
    </source>
</evidence>
<dbReference type="Proteomes" id="UP000078396">
    <property type="component" value="Unassembled WGS sequence"/>
</dbReference>
<proteinExistence type="predicted"/>
<dbReference type="EMBL" id="LWCS01000012">
    <property type="protein sequence ID" value="OAN40669.1"/>
    <property type="molecule type" value="Genomic_DNA"/>
</dbReference>
<gene>
    <name evidence="1" type="ORF">A4X20_13915</name>
</gene>
<evidence type="ECO:0000313" key="1">
    <source>
        <dbReference type="EMBL" id="OAN40669.1"/>
    </source>
</evidence>
<dbReference type="AlphaFoldDB" id="A0A178M1L3"/>
<reference evidence="1 2" key="1">
    <citation type="submission" date="2016-04" db="EMBL/GenBank/DDBJ databases">
        <title>Draft Genome Sequences of Staphylococcus capitis Strain H36, S. capitis Strain H65, S. cohnii Strain H62, S. hominis Strain H69, Mycobacterium iranicum Strain H39, Plantibacter sp. Strain H53, Pseudomonas oryzihabitans Strain H72, and Microbacterium sp. Strain H83, isolated from residential settings.</title>
        <authorList>
            <person name="Lymperopoulou D."/>
            <person name="Adams R.I."/>
            <person name="Lindow S."/>
            <person name="Coil D.A."/>
            <person name="Jospin G."/>
            <person name="Eisen J.A."/>
        </authorList>
    </citation>
    <scope>NUCLEOTIDE SEQUENCE [LARGE SCALE GENOMIC DNA]</scope>
    <source>
        <strain evidence="1 2">H39</strain>
    </source>
</reference>
<organism evidence="1 2">
    <name type="scientific">Mycolicibacterium iranicum</name>
    <name type="common">Mycobacterium iranicum</name>
    <dbReference type="NCBI Taxonomy" id="912594"/>
    <lineage>
        <taxon>Bacteria</taxon>
        <taxon>Bacillati</taxon>
        <taxon>Actinomycetota</taxon>
        <taxon>Actinomycetes</taxon>
        <taxon>Mycobacteriales</taxon>
        <taxon>Mycobacteriaceae</taxon>
        <taxon>Mycolicibacterium</taxon>
    </lineage>
</organism>
<name>A0A178M1L3_MYCIR</name>
<evidence type="ECO:0008006" key="3">
    <source>
        <dbReference type="Google" id="ProtNLM"/>
    </source>
</evidence>
<accession>A0A178M1L3</accession>
<protein>
    <recommendedName>
        <fullName evidence="3">Orn/DAP/Arg decarboxylase 2 N-terminal domain-containing protein</fullName>
    </recommendedName>
</protein>
<comment type="caution">
    <text evidence="1">The sequence shown here is derived from an EMBL/GenBank/DDBJ whole genome shotgun (WGS) entry which is preliminary data.</text>
</comment>